<dbReference type="Pfam" id="PF19562">
    <property type="entry name" value="DUF6084"/>
    <property type="match status" value="1"/>
</dbReference>
<reference evidence="1 2" key="1">
    <citation type="submission" date="2017-02" db="EMBL/GenBank/DDBJ databases">
        <title>Complete genome sequences of Mycobacterium kansasii strains isolated from rhesus macaques.</title>
        <authorList>
            <person name="Panda A."/>
            <person name="Nagaraj S."/>
            <person name="Zhao X."/>
            <person name="Tettelin H."/>
            <person name="Detolla L.J."/>
        </authorList>
    </citation>
    <scope>NUCLEOTIDE SEQUENCE [LARGE SCALE GENOMIC DNA]</scope>
    <source>
        <strain evidence="1 2">11-3813</strain>
    </source>
</reference>
<dbReference type="InterPro" id="IPR045730">
    <property type="entry name" value="DUF6084"/>
</dbReference>
<dbReference type="EMBL" id="MVBM01000001">
    <property type="protein sequence ID" value="OOK82712.1"/>
    <property type="molecule type" value="Genomic_DNA"/>
</dbReference>
<name>A0A1V3XUD8_MYCKA</name>
<evidence type="ECO:0000313" key="1">
    <source>
        <dbReference type="EMBL" id="OOK82712.1"/>
    </source>
</evidence>
<sequence length="221" mass="24597">MTQPMDLMFAVLDVAPEPYTVSPLLTARIDIASSGSEVGDPVHAIALRCQVRIEPLRRSYSDDEAAGLLDLFGPRERWAHTQRTFLWQHCTAMVPGFTGHTTAALPLACTYDFEVAAAKYLHALRDGAIPLQFLFSGTVFAKSERGFSVQHVSWDCEDRYDMPVAVWRELMVQHYPNTGWLRLSHDTISALAHYKSARGLLDLDHALTALLADASQREASP</sequence>
<comment type="caution">
    <text evidence="1">The sequence shown here is derived from an EMBL/GenBank/DDBJ whole genome shotgun (WGS) entry which is preliminary data.</text>
</comment>
<protein>
    <submittedName>
        <fullName evidence="1">Uncharacterized protein</fullName>
    </submittedName>
</protein>
<accession>A0A1V3XUD8</accession>
<evidence type="ECO:0000313" key="2">
    <source>
        <dbReference type="Proteomes" id="UP000189229"/>
    </source>
</evidence>
<gene>
    <name evidence="1" type="ORF">BZL30_0478</name>
</gene>
<dbReference type="AlphaFoldDB" id="A0A1V3XUD8"/>
<proteinExistence type="predicted"/>
<dbReference type="Proteomes" id="UP000189229">
    <property type="component" value="Unassembled WGS sequence"/>
</dbReference>
<organism evidence="1 2">
    <name type="scientific">Mycobacterium kansasii</name>
    <dbReference type="NCBI Taxonomy" id="1768"/>
    <lineage>
        <taxon>Bacteria</taxon>
        <taxon>Bacillati</taxon>
        <taxon>Actinomycetota</taxon>
        <taxon>Actinomycetes</taxon>
        <taxon>Mycobacteriales</taxon>
        <taxon>Mycobacteriaceae</taxon>
        <taxon>Mycobacterium</taxon>
    </lineage>
</organism>